<reference evidence="2" key="1">
    <citation type="submission" date="2020-07" db="EMBL/GenBank/DDBJ databases">
        <authorList>
            <person name="Partida-Martinez L."/>
            <person name="Huntemann M."/>
            <person name="Clum A."/>
            <person name="Wang J."/>
            <person name="Palaniappan K."/>
            <person name="Ritter S."/>
            <person name="Chen I.-M."/>
            <person name="Stamatis D."/>
            <person name="Reddy T."/>
            <person name="O'Malley R."/>
            <person name="Daum C."/>
            <person name="Shapiro N."/>
            <person name="Ivanova N."/>
            <person name="Kyrpides N."/>
            <person name="Woyke T."/>
        </authorList>
    </citation>
    <scope>NUCLEOTIDE SEQUENCE [LARGE SCALE GENOMIC DNA]</scope>
    <source>
        <strain evidence="2">AT2.8</strain>
    </source>
</reference>
<proteinExistence type="predicted"/>
<comment type="caution">
    <text evidence="1">The sequence shown here is derived from an EMBL/GenBank/DDBJ whole genome shotgun (WGS) entry which is preliminary data.</text>
</comment>
<organism evidence="1 2">
    <name type="scientific">Neobacillus niacini</name>
    <dbReference type="NCBI Taxonomy" id="86668"/>
    <lineage>
        <taxon>Bacteria</taxon>
        <taxon>Bacillati</taxon>
        <taxon>Bacillota</taxon>
        <taxon>Bacilli</taxon>
        <taxon>Bacillales</taxon>
        <taxon>Bacillaceae</taxon>
        <taxon>Neobacillus</taxon>
    </lineage>
</organism>
<accession>A0A852TFA5</accession>
<evidence type="ECO:0000313" key="1">
    <source>
        <dbReference type="EMBL" id="NYE07570.1"/>
    </source>
</evidence>
<dbReference type="Proteomes" id="UP000548423">
    <property type="component" value="Unassembled WGS sequence"/>
</dbReference>
<sequence length="69" mass="7785">MIILLILIFVIFLFIRNGMDQVVESFSQGDFLHQNSLNSKDTTIINKINEYFENDDGNGDGIDDDDGGE</sequence>
<dbReference type="EMBL" id="JACCBX010000009">
    <property type="protein sequence ID" value="NYE07570.1"/>
    <property type="molecule type" value="Genomic_DNA"/>
</dbReference>
<evidence type="ECO:0000313" key="2">
    <source>
        <dbReference type="Proteomes" id="UP000548423"/>
    </source>
</evidence>
<dbReference type="AlphaFoldDB" id="A0A852TFA5"/>
<gene>
    <name evidence="1" type="ORF">F4694_004381</name>
</gene>
<protein>
    <submittedName>
        <fullName evidence="1">Uncharacterized protein</fullName>
    </submittedName>
</protein>
<name>A0A852TFA5_9BACI</name>
<reference evidence="2" key="2">
    <citation type="submission" date="2020-08" db="EMBL/GenBank/DDBJ databases">
        <title>The Agave Microbiome: Exploring the role of microbial communities in plant adaptations to desert environments.</title>
        <authorList>
            <person name="Partida-Martinez L.P."/>
        </authorList>
    </citation>
    <scope>NUCLEOTIDE SEQUENCE [LARGE SCALE GENOMIC DNA]</scope>
    <source>
        <strain evidence="2">AT2.8</strain>
    </source>
</reference>